<sequence>MPTLERAIEIARKAHEGQVDKAGAPYIGHPLRVMDRVPEEAKIAAVLHDVVEDSSVTLSDLRAEGFPESVVEAVEALTKRPGETYELFILRAASNDIARTVKLADLFDNCDLSRIPNPGPEDYERLKKYREAMDLIRSL</sequence>
<comment type="caution">
    <text evidence="2">The sequence shown here is derived from an EMBL/GenBank/DDBJ whole genome shotgun (WGS) entry which is preliminary data.</text>
</comment>
<evidence type="ECO:0000259" key="1">
    <source>
        <dbReference type="SMART" id="SM00471"/>
    </source>
</evidence>
<dbReference type="PANTHER" id="PTHR46246:SF1">
    <property type="entry name" value="GUANOSINE-3',5'-BIS(DIPHOSPHATE) 3'-PYROPHOSPHOHYDROLASE MESH1"/>
    <property type="match status" value="1"/>
</dbReference>
<feature type="domain" description="HD/PDEase" evidence="1">
    <location>
        <begin position="22"/>
        <end position="119"/>
    </location>
</feature>
<protein>
    <submittedName>
        <fullName evidence="2">Bifunctional (P)ppGpp synthase/hydrolase RelA</fullName>
    </submittedName>
</protein>
<accession>A0A644X6P4</accession>
<proteinExistence type="predicted"/>
<reference evidence="2" key="1">
    <citation type="submission" date="2019-08" db="EMBL/GenBank/DDBJ databases">
        <authorList>
            <person name="Kucharzyk K."/>
            <person name="Murdoch R.W."/>
            <person name="Higgins S."/>
            <person name="Loffler F."/>
        </authorList>
    </citation>
    <scope>NUCLEOTIDE SEQUENCE</scope>
</reference>
<dbReference type="InterPro" id="IPR003607">
    <property type="entry name" value="HD/PDEase_dom"/>
</dbReference>
<dbReference type="InterPro" id="IPR052194">
    <property type="entry name" value="MESH1"/>
</dbReference>
<gene>
    <name evidence="2" type="primary">relA_19</name>
    <name evidence="2" type="ORF">SDC9_57837</name>
</gene>
<organism evidence="2">
    <name type="scientific">bioreactor metagenome</name>
    <dbReference type="NCBI Taxonomy" id="1076179"/>
    <lineage>
        <taxon>unclassified sequences</taxon>
        <taxon>metagenomes</taxon>
        <taxon>ecological metagenomes</taxon>
    </lineage>
</organism>
<name>A0A644X6P4_9ZZZZ</name>
<dbReference type="EMBL" id="VSSQ01001836">
    <property type="protein sequence ID" value="MPM11491.1"/>
    <property type="molecule type" value="Genomic_DNA"/>
</dbReference>
<dbReference type="Gene3D" id="1.10.3210.10">
    <property type="entry name" value="Hypothetical protein af1432"/>
    <property type="match status" value="1"/>
</dbReference>
<dbReference type="AlphaFoldDB" id="A0A644X6P4"/>
<dbReference type="SUPFAM" id="SSF109604">
    <property type="entry name" value="HD-domain/PDEase-like"/>
    <property type="match status" value="1"/>
</dbReference>
<keyword evidence="2" id="KW-0378">Hydrolase</keyword>
<dbReference type="Pfam" id="PF13328">
    <property type="entry name" value="HD_4"/>
    <property type="match status" value="1"/>
</dbReference>
<dbReference type="PANTHER" id="PTHR46246">
    <property type="entry name" value="GUANOSINE-3',5'-BIS(DIPHOSPHATE) 3'-PYROPHOSPHOHYDROLASE MESH1"/>
    <property type="match status" value="1"/>
</dbReference>
<dbReference type="SMART" id="SM00471">
    <property type="entry name" value="HDc"/>
    <property type="match status" value="1"/>
</dbReference>
<dbReference type="GO" id="GO:0008893">
    <property type="term" value="F:guanosine-3',5'-bis(diphosphate) 3'-diphosphatase activity"/>
    <property type="evidence" value="ECO:0007669"/>
    <property type="project" value="TreeGrafter"/>
</dbReference>
<evidence type="ECO:0000313" key="2">
    <source>
        <dbReference type="EMBL" id="MPM11491.1"/>
    </source>
</evidence>